<evidence type="ECO:0000256" key="6">
    <source>
        <dbReference type="SAM" id="Phobius"/>
    </source>
</evidence>
<proteinExistence type="predicted"/>
<feature type="compositionally biased region" description="Low complexity" evidence="5">
    <location>
        <begin position="507"/>
        <end position="534"/>
    </location>
</feature>
<feature type="compositionally biased region" description="Low complexity" evidence="5">
    <location>
        <begin position="600"/>
        <end position="630"/>
    </location>
</feature>
<feature type="compositionally biased region" description="Low complexity" evidence="5">
    <location>
        <begin position="555"/>
        <end position="573"/>
    </location>
</feature>
<protein>
    <recommendedName>
        <fullName evidence="7">Cytochrome c domain-containing protein</fullName>
    </recommendedName>
</protein>
<dbReference type="GO" id="GO:0020037">
    <property type="term" value="F:heme binding"/>
    <property type="evidence" value="ECO:0007669"/>
    <property type="project" value="InterPro"/>
</dbReference>
<keyword evidence="9" id="KW-1185">Reference proteome</keyword>
<feature type="transmembrane region" description="Helical" evidence="6">
    <location>
        <begin position="103"/>
        <end position="125"/>
    </location>
</feature>
<sequence length="823" mass="84498">MSRELQSFDFRSSGYERPNRRWVCGRAADGRPCRAGPDHRGRCRAEAECHPRLEGGRYLCTRPESAGGSCAEGPLPDGGCTHRPLPCTPVPSLRARRGRAARWAAVFAVGLLALLLGSPAGLRWLSPGELSRSHASIGDCGTCHASAAAGPVGWLHAALVGTPEADDPASDSRRCLTCHRSGSEPFAAHGLPSARLHPEAPSQAAGHPPVIITGGGLVQVGLRLAGRLSGAPGGEGDAALPCATCHREHRGLAGDLEAMGDLQCQTCHAVKFAGFNAGHPEFEGYPPVRPTGILFDHVSHMERHFPKSDAAHRPAQCADCHRLDAGGGQMLTVGFETGCAACHAGDVRGTAAAGSTGVSLFVVPGLDLETLRARGAAIGGWPALSDRPLAPFMALLLAGDPALRDALATFRRLDPLDLRQAGQSEIDAVVAVAWATKALLFDLVAEGPGSLRPRLETALGVPIDGTRLRALAGGLPLATVRSAARTWFPDLAQEVARHRAGLPVPMPEAETATPAAEQTAAPAPDAAGSTDLLGNDGGGDAGGDGGLLSGGAPAGGDLLSGSEPATNDLLAGSGSEGGDLSGGDQADGGGLLSGGESGEGDLLAAPGGSTEPQETTAAAPATPPVTAELPQPDPERWSALGGWYGDYFALSYRPGDHADPFLKQWIEVAGASRGAPAAAAGGEDLLSLLTAKDAPGRCAECHRLVRQADGSLVPDWRARRPEPGRQDFTRFRHQPHFDRLSGRARSEGCLTCHRLGRGVEASAAPAAAGGPDFRPIERATCAECHSAAAAGESCLLCHNYHVGPVGHPPPETATADPGKTAGD</sequence>
<evidence type="ECO:0000256" key="4">
    <source>
        <dbReference type="PROSITE-ProRule" id="PRU00433"/>
    </source>
</evidence>
<feature type="compositionally biased region" description="Gly residues" evidence="5">
    <location>
        <begin position="574"/>
        <end position="597"/>
    </location>
</feature>
<dbReference type="InterPro" id="IPR051829">
    <property type="entry name" value="Multiheme_Cytochr_ET"/>
</dbReference>
<dbReference type="RefSeq" id="WP_089229816.1">
    <property type="nucleotide sequence ID" value="NZ_FWZX01000031.1"/>
</dbReference>
<dbReference type="InterPro" id="IPR036280">
    <property type="entry name" value="Multihaem_cyt_sf"/>
</dbReference>
<evidence type="ECO:0000259" key="7">
    <source>
        <dbReference type="PROSITE" id="PS51007"/>
    </source>
</evidence>
<keyword evidence="4" id="KW-0349">Heme</keyword>
<dbReference type="GO" id="GO:0016491">
    <property type="term" value="F:oxidoreductase activity"/>
    <property type="evidence" value="ECO:0007669"/>
    <property type="project" value="TreeGrafter"/>
</dbReference>
<dbReference type="PANTHER" id="PTHR35038:SF6">
    <property type="entry name" value="SURFACE LOCALIZED DECAHEME CYTOCHROME C LIPOPROTEIN"/>
    <property type="match status" value="1"/>
</dbReference>
<feature type="compositionally biased region" description="Gly residues" evidence="5">
    <location>
        <begin position="535"/>
        <end position="554"/>
    </location>
</feature>
<name>A0A1Y6CKT6_9PROT</name>
<evidence type="ECO:0000313" key="9">
    <source>
        <dbReference type="Proteomes" id="UP000192917"/>
    </source>
</evidence>
<keyword evidence="6" id="KW-1133">Transmembrane helix</keyword>
<keyword evidence="6" id="KW-0812">Transmembrane</keyword>
<evidence type="ECO:0000313" key="8">
    <source>
        <dbReference type="EMBL" id="SMF72608.1"/>
    </source>
</evidence>
<dbReference type="GO" id="GO:0009055">
    <property type="term" value="F:electron transfer activity"/>
    <property type="evidence" value="ECO:0007669"/>
    <property type="project" value="InterPro"/>
</dbReference>
<gene>
    <name evidence="8" type="ORF">SAMN05428998_13146</name>
</gene>
<dbReference type="Proteomes" id="UP000192917">
    <property type="component" value="Unassembled WGS sequence"/>
</dbReference>
<keyword evidence="1 4" id="KW-0479">Metal-binding</keyword>
<evidence type="ECO:0000256" key="2">
    <source>
        <dbReference type="ARBA" id="ARBA00022729"/>
    </source>
</evidence>
<keyword evidence="2" id="KW-0732">Signal</keyword>
<reference evidence="8 9" key="1">
    <citation type="submission" date="2017-04" db="EMBL/GenBank/DDBJ databases">
        <authorList>
            <person name="Afonso C.L."/>
            <person name="Miller P.J."/>
            <person name="Scott M.A."/>
            <person name="Spackman E."/>
            <person name="Goraichik I."/>
            <person name="Dimitrov K.M."/>
            <person name="Suarez D.L."/>
            <person name="Swayne D.E."/>
        </authorList>
    </citation>
    <scope>NUCLEOTIDE SEQUENCE [LARGE SCALE GENOMIC DNA]</scope>
    <source>
        <strain evidence="8 9">USBA 355</strain>
    </source>
</reference>
<dbReference type="EMBL" id="FWZX01000031">
    <property type="protein sequence ID" value="SMF72608.1"/>
    <property type="molecule type" value="Genomic_DNA"/>
</dbReference>
<feature type="region of interest" description="Disordered" evidence="5">
    <location>
        <begin position="501"/>
        <end position="632"/>
    </location>
</feature>
<accession>A0A1Y6CKT6</accession>
<evidence type="ECO:0000256" key="3">
    <source>
        <dbReference type="ARBA" id="ARBA00023004"/>
    </source>
</evidence>
<evidence type="ECO:0000256" key="1">
    <source>
        <dbReference type="ARBA" id="ARBA00022723"/>
    </source>
</evidence>
<keyword evidence="6" id="KW-0472">Membrane</keyword>
<dbReference type="PROSITE" id="PS51007">
    <property type="entry name" value="CYTC"/>
    <property type="match status" value="1"/>
</dbReference>
<organism evidence="8 9">
    <name type="scientific">Tistlia consotensis USBA 355</name>
    <dbReference type="NCBI Taxonomy" id="560819"/>
    <lineage>
        <taxon>Bacteria</taxon>
        <taxon>Pseudomonadati</taxon>
        <taxon>Pseudomonadota</taxon>
        <taxon>Alphaproteobacteria</taxon>
        <taxon>Rhodospirillales</taxon>
        <taxon>Rhodovibrionaceae</taxon>
        <taxon>Tistlia</taxon>
    </lineage>
</organism>
<dbReference type="SUPFAM" id="SSF48695">
    <property type="entry name" value="Multiheme cytochromes"/>
    <property type="match status" value="2"/>
</dbReference>
<keyword evidence="3 4" id="KW-0408">Iron</keyword>
<feature type="domain" description="Cytochrome c" evidence="7">
    <location>
        <begin position="323"/>
        <end position="437"/>
    </location>
</feature>
<dbReference type="Gene3D" id="3.90.10.10">
    <property type="entry name" value="Cytochrome C3"/>
    <property type="match status" value="2"/>
</dbReference>
<dbReference type="GO" id="GO:0046872">
    <property type="term" value="F:metal ion binding"/>
    <property type="evidence" value="ECO:0007669"/>
    <property type="project" value="UniProtKB-KW"/>
</dbReference>
<evidence type="ECO:0000256" key="5">
    <source>
        <dbReference type="SAM" id="MobiDB-lite"/>
    </source>
</evidence>
<dbReference type="InterPro" id="IPR009056">
    <property type="entry name" value="Cyt_c-like_dom"/>
</dbReference>
<dbReference type="AlphaFoldDB" id="A0A1Y6CKT6"/>
<dbReference type="PANTHER" id="PTHR35038">
    <property type="entry name" value="DISSIMILATORY SULFITE REDUCTASE SIRA"/>
    <property type="match status" value="1"/>
</dbReference>
<dbReference type="STRING" id="560819.SAMN05428998_13146"/>